<gene>
    <name evidence="2" type="ORF">Cenrod_1422</name>
</gene>
<keyword evidence="3" id="KW-1185">Reference proteome</keyword>
<dbReference type="EMBL" id="CP004885">
    <property type="protein sequence ID" value="AGX87509.1"/>
    <property type="molecule type" value="Genomic_DNA"/>
</dbReference>
<dbReference type="AlphaFoldDB" id="U5NBF9"/>
<organism evidence="2 3">
    <name type="scientific">Candidatus Symbiobacter mobilis CR</name>
    <dbReference type="NCBI Taxonomy" id="946483"/>
    <lineage>
        <taxon>Bacteria</taxon>
        <taxon>Pseudomonadati</taxon>
        <taxon>Pseudomonadota</taxon>
        <taxon>Betaproteobacteria</taxon>
        <taxon>Burkholderiales</taxon>
        <taxon>Comamonadaceae</taxon>
    </lineage>
</organism>
<evidence type="ECO:0000313" key="3">
    <source>
        <dbReference type="Proteomes" id="UP000017184"/>
    </source>
</evidence>
<dbReference type="KEGG" id="cbx:Cenrod_1422"/>
<dbReference type="HOGENOM" id="CLU_1719022_0_0_4"/>
<evidence type="ECO:0000313" key="2">
    <source>
        <dbReference type="EMBL" id="AGX87509.1"/>
    </source>
</evidence>
<name>U5NBF9_9BURK</name>
<accession>U5NBF9</accession>
<evidence type="ECO:0000256" key="1">
    <source>
        <dbReference type="SAM" id="MobiDB-lite"/>
    </source>
</evidence>
<sequence>MQRHFAMRKGLPTVPHHGTGPELDAVDHIGVVPEPALTLRRKLYLLMPKHQPQVFMPHGRYGAGIRNIALRCSHSINPIAAATSRRMPFRGQRCNRRSSKKESSTHPYPHPLRNRMGLHLTSPLIPEREISRTLADALRHNFPIGNFVAMHS</sequence>
<dbReference type="Proteomes" id="UP000017184">
    <property type="component" value="Chromosome"/>
</dbReference>
<proteinExistence type="predicted"/>
<protein>
    <submittedName>
        <fullName evidence="2">Uncharacterized protein</fullName>
    </submittedName>
</protein>
<dbReference type="STRING" id="946483.Cenrod_1422"/>
<reference evidence="2 3" key="1">
    <citation type="journal article" date="2013" name="Genome Biol.">
        <title>Genomic analysis reveals key aspects of prokaryotic symbiosis in the phototrophic consortium "Chlorochromatium aggregatum".</title>
        <authorList>
            <person name="Liu Z."/>
            <person name="Muller J."/>
            <person name="Li T."/>
            <person name="Alvey R.M."/>
            <person name="Vogl K."/>
            <person name="Frigaard N.U."/>
            <person name="Rockwell N.C."/>
            <person name="Boyd E.S."/>
            <person name="Tomsho L.P."/>
            <person name="Schuster S.C."/>
            <person name="Henke P."/>
            <person name="Rohde M."/>
            <person name="Overmann J."/>
            <person name="Bryant D.A."/>
        </authorList>
    </citation>
    <scope>NUCLEOTIDE SEQUENCE [LARGE SCALE GENOMIC DNA]</scope>
    <source>
        <strain evidence="2">CR</strain>
    </source>
</reference>
<feature type="region of interest" description="Disordered" evidence="1">
    <location>
        <begin position="87"/>
        <end position="115"/>
    </location>
</feature>